<dbReference type="Proteomes" id="UP001604335">
    <property type="component" value="Unassembled WGS sequence"/>
</dbReference>
<organism evidence="3 4">
    <name type="scientific">Limnothrix redekei LRLZ20PSL1</name>
    <dbReference type="NCBI Taxonomy" id="3112953"/>
    <lineage>
        <taxon>Bacteria</taxon>
        <taxon>Bacillati</taxon>
        <taxon>Cyanobacteriota</taxon>
        <taxon>Cyanophyceae</taxon>
        <taxon>Pseudanabaenales</taxon>
        <taxon>Pseudanabaenaceae</taxon>
        <taxon>Limnothrix</taxon>
    </lineage>
</organism>
<dbReference type="InterPro" id="IPR041489">
    <property type="entry name" value="PDZ_6"/>
</dbReference>
<feature type="compositionally biased region" description="Acidic residues" evidence="1">
    <location>
        <begin position="353"/>
        <end position="370"/>
    </location>
</feature>
<dbReference type="InterPro" id="IPR007549">
    <property type="entry name" value="DUF512"/>
</dbReference>
<dbReference type="InterPro" id="IPR036034">
    <property type="entry name" value="PDZ_sf"/>
</dbReference>
<dbReference type="Gene3D" id="2.30.42.10">
    <property type="match status" value="1"/>
</dbReference>
<dbReference type="InterPro" id="IPR001478">
    <property type="entry name" value="PDZ"/>
</dbReference>
<feature type="compositionally biased region" description="Acidic residues" evidence="1">
    <location>
        <begin position="328"/>
        <end position="345"/>
    </location>
</feature>
<evidence type="ECO:0000313" key="3">
    <source>
        <dbReference type="EMBL" id="MFG3817855.1"/>
    </source>
</evidence>
<feature type="domain" description="PDZ" evidence="2">
    <location>
        <begin position="11"/>
        <end position="37"/>
    </location>
</feature>
<sequence>MSEAAVRPAKITRVLPGSIAQEVGFEVGDRLVAINGQKPRDLIDYNFLCADEVLELEVLDQYDRTHLVEIEKDYDDELGLEFEAALFDGLIQCNNRCPFCFIDQQPPGKRASLYYKDDDYRLSFLYGSYLTLTNLTQREWDRIERLRLSPLFVSVHSTEPEVRSRLLKNPRAGEIMNQLAWFRDRRLQIHAQVVLCPGINDGVHLERTIHDLASFYGSPAGQAGPSRRAKPALADQAAIGGGWAISENVTLLAGRSPEADSGAIEAEHDRVAVIDRLDGSEAAGLDLSDPNVFDPDVFDPGAFNPNVFDPFDRDVFDPRSQPMGLTDWDSEEDQADEDDQWDEADGFDRAAWDDQDPDELDDDLDGDQDEVEPHRPTVTSVAIVPAGLTQFRPADDELQPVTPAKACEVIAQVRSLQQTFRQTLGSTFVWLADEWFLIAGQDLPEMVEYEDFPQIDNGVGSIRLFVDQFERVLAANPVRATPFPRRLTWVVGNTVERPFSGLVCQLNQISGLTVQLAALNSDYWGQTMTVTGLLTGQDLVQKLAGQDLGDALLLPSLMLRHGEQRFLDDMTVQEVSDRLQVPIVIVTSAEAVIEQAVAAAWPHAIAPQSPSDLLA</sequence>
<keyword evidence="4" id="KW-1185">Reference proteome</keyword>
<comment type="caution">
    <text evidence="3">The sequence shown here is derived from an EMBL/GenBank/DDBJ whole genome shotgun (WGS) entry which is preliminary data.</text>
</comment>
<dbReference type="Pfam" id="PF04459">
    <property type="entry name" value="DUF512"/>
    <property type="match status" value="1"/>
</dbReference>
<accession>A0ABW7C9N2</accession>
<dbReference type="SUPFAM" id="SSF50156">
    <property type="entry name" value="PDZ domain-like"/>
    <property type="match status" value="1"/>
</dbReference>
<evidence type="ECO:0000313" key="4">
    <source>
        <dbReference type="Proteomes" id="UP001604335"/>
    </source>
</evidence>
<reference evidence="4" key="1">
    <citation type="journal article" date="2024" name="Algal Res.">
        <title>Biochemical, toxicological and genomic investigation of a high-biomass producing Limnothrix strain isolated from Italian shallow drinking water reservoir.</title>
        <authorList>
            <person name="Simonazzi M."/>
            <person name="Shishido T.K."/>
            <person name="Delbaje E."/>
            <person name="Wahlsten M."/>
            <person name="Fewer D.P."/>
            <person name="Sivonen K."/>
            <person name="Pezzolesi L."/>
            <person name="Pistocchi R."/>
        </authorList>
    </citation>
    <scope>NUCLEOTIDE SEQUENCE [LARGE SCALE GENOMIC DNA]</scope>
    <source>
        <strain evidence="4">LRLZ20PSL1</strain>
    </source>
</reference>
<dbReference type="InterPro" id="IPR058240">
    <property type="entry name" value="rSAM_sf"/>
</dbReference>
<dbReference type="Pfam" id="PF19238">
    <property type="entry name" value="Radical_SAM_2"/>
    <property type="match status" value="1"/>
</dbReference>
<gene>
    <name evidence="3" type="ORF">VPK24_09425</name>
</gene>
<proteinExistence type="predicted"/>
<dbReference type="Pfam" id="PF17820">
    <property type="entry name" value="PDZ_6"/>
    <property type="match status" value="1"/>
</dbReference>
<dbReference type="PROSITE" id="PS50106">
    <property type="entry name" value="PDZ"/>
    <property type="match status" value="1"/>
</dbReference>
<protein>
    <submittedName>
        <fullName evidence="3">DUF512 domain-containing protein</fullName>
    </submittedName>
</protein>
<evidence type="ECO:0000259" key="2">
    <source>
        <dbReference type="PROSITE" id="PS50106"/>
    </source>
</evidence>
<evidence type="ECO:0000256" key="1">
    <source>
        <dbReference type="SAM" id="MobiDB-lite"/>
    </source>
</evidence>
<dbReference type="SUPFAM" id="SSF102114">
    <property type="entry name" value="Radical SAM enzymes"/>
    <property type="match status" value="1"/>
</dbReference>
<dbReference type="InterPro" id="IPR045375">
    <property type="entry name" value="Put_radical_SAM-like_N"/>
</dbReference>
<dbReference type="EMBL" id="JAZAQF010000057">
    <property type="protein sequence ID" value="MFG3817855.1"/>
    <property type="molecule type" value="Genomic_DNA"/>
</dbReference>
<name>A0ABW7C9N2_9CYAN</name>
<feature type="region of interest" description="Disordered" evidence="1">
    <location>
        <begin position="309"/>
        <end position="375"/>
    </location>
</feature>